<dbReference type="eggNOG" id="COG1670">
    <property type="taxonomic scope" value="Bacteria"/>
</dbReference>
<evidence type="ECO:0007829" key="7">
    <source>
        <dbReference type="PDB" id="3DNS"/>
    </source>
</evidence>
<gene>
    <name evidence="5" type="ordered locus">CA_C0152</name>
</gene>
<dbReference type="InterPro" id="IPR000182">
    <property type="entry name" value="GNAT_dom"/>
</dbReference>
<name>Q97MP0_CLOAB</name>
<keyword evidence="2" id="KW-0012">Acyltransferase</keyword>
<protein>
    <submittedName>
        <fullName evidence="5">Ribosomal-protein-alanine acetyltransferase (Acetylating enzyme for N-terminal of ribosomal protein S5)</fullName>
    </submittedName>
</protein>
<keyword evidence="1" id="KW-0808">Transferase</keyword>
<dbReference type="HOGENOM" id="CLU_879107_0_0_9"/>
<dbReference type="SMR" id="Q97MP0"/>
<dbReference type="Gene3D" id="3.40.630.30">
    <property type="match status" value="2"/>
</dbReference>
<keyword evidence="6" id="KW-1185">Reference proteome</keyword>
<reference evidence="5 6" key="1">
    <citation type="journal article" date="2001" name="J. Bacteriol.">
        <title>Genome sequence and comparative analysis of the solvent-producing bacterium Clostridium acetobutylicum.</title>
        <authorList>
            <person name="Nolling J."/>
            <person name="Breton G."/>
            <person name="Omelchenko M.V."/>
            <person name="Makarova K.S."/>
            <person name="Zeng Q."/>
            <person name="Gibson R."/>
            <person name="Lee H.M."/>
            <person name="Dubois J."/>
            <person name="Qiu D."/>
            <person name="Hitti J."/>
            <person name="Wolf Y.I."/>
            <person name="Tatusov R.L."/>
            <person name="Sabathe F."/>
            <person name="Doucette-Stamm L."/>
            <person name="Soucaille P."/>
            <person name="Daly M.J."/>
            <person name="Bennett G.N."/>
            <person name="Koonin E.V."/>
            <person name="Smith D.R."/>
        </authorList>
    </citation>
    <scope>NUCLEOTIDE SEQUENCE [LARGE SCALE GENOMIC DNA]</scope>
    <source>
        <strain evidence="6">ATCC 824 / DSM 792 / JCM 1419 / LMG 5710 / VKM B-1787</strain>
    </source>
</reference>
<dbReference type="PDBsum" id="3DNS"/>
<dbReference type="SUPFAM" id="SSF55729">
    <property type="entry name" value="Acyl-CoA N-acyltransferases (Nat)"/>
    <property type="match status" value="1"/>
</dbReference>
<keyword evidence="7" id="KW-0002">3D-structure</keyword>
<dbReference type="RefSeq" id="WP_010963478.1">
    <property type="nucleotide sequence ID" value="NC_003030.1"/>
</dbReference>
<dbReference type="PDB" id="3DNS">
    <property type="method" value="X-ray"/>
    <property type="resolution" value="2.10 A"/>
    <property type="chains" value="A/B=1-132"/>
</dbReference>
<dbReference type="GeneID" id="44996634"/>
<dbReference type="AlphaFoldDB" id="Q97MP0"/>
<reference evidence="7" key="2">
    <citation type="submission" date="2008-07" db="PDB data bank">
        <title>The N-terminal domain of Ribosomal-protein-alanine acetyltransferase from Clostridium acetobutylicum ATCC 824.</title>
        <authorList>
            <person name="Nocek B."/>
            <person name="Hendricks R."/>
            <person name="Cobb G."/>
            <person name="Joachimiak A."/>
        </authorList>
    </citation>
    <scope>X-RAY CRYSTALLOGRAPHY (2.10 ANGSTROMS) OF 1-132</scope>
</reference>
<dbReference type="PIR" id="E96918">
    <property type="entry name" value="E96918"/>
</dbReference>
<evidence type="ECO:0000256" key="3">
    <source>
        <dbReference type="ARBA" id="ARBA00038502"/>
    </source>
</evidence>
<dbReference type="PANTHER" id="PTHR43792">
    <property type="entry name" value="GNAT FAMILY, PUTATIVE (AFU_ORTHOLOGUE AFUA_3G00765)-RELATED-RELATED"/>
    <property type="match status" value="1"/>
</dbReference>
<dbReference type="GO" id="GO:0008999">
    <property type="term" value="F:protein-N-terminal-alanine acetyltransferase activity"/>
    <property type="evidence" value="ECO:0007669"/>
    <property type="project" value="TreeGrafter"/>
</dbReference>
<dbReference type="Pfam" id="PF13302">
    <property type="entry name" value="Acetyltransf_3"/>
    <property type="match status" value="1"/>
</dbReference>
<proteinExistence type="evidence at protein level"/>
<evidence type="ECO:0000256" key="2">
    <source>
        <dbReference type="ARBA" id="ARBA00023315"/>
    </source>
</evidence>
<dbReference type="EMBL" id="AE001437">
    <property type="protein sequence ID" value="AAK78136.1"/>
    <property type="molecule type" value="Genomic_DNA"/>
</dbReference>
<dbReference type="InterPro" id="IPR051531">
    <property type="entry name" value="N-acetyltransferase"/>
</dbReference>
<dbReference type="Proteomes" id="UP000000814">
    <property type="component" value="Chromosome"/>
</dbReference>
<dbReference type="OrthoDB" id="9801656at2"/>
<dbReference type="PATRIC" id="fig|272562.8.peg.336"/>
<dbReference type="GO" id="GO:0005737">
    <property type="term" value="C:cytoplasm"/>
    <property type="evidence" value="ECO:0007669"/>
    <property type="project" value="TreeGrafter"/>
</dbReference>
<dbReference type="DNASU" id="1116335"/>
<dbReference type="EvolutionaryTrace" id="Q97MP0"/>
<sequence>MLKGKYTKIEKVNGVEREYLITDKYGITIGRIFIVDLNKDNRFCMFRMKIYKQGKSINTYIKEILSVFMEFLFKSNDINKVNIIVDEEVSTQPFVELGFAFEGIINKSIIEKNVLKDEFLFGMDYKNYNSDRINVFKLYGKSITLKVLTPEDAENMLQYYIKNKEHLKPFEPEREESFYTFEAQKQMLIENYKQFINGEGTNFGIYKDAKLIGKIQISGTIYGVFKSAIIGYSIDKDYQGKGYMKDALRVAEAYAFNVMNLHRIEASALVDNLRSQNVLIGCGFEKLGINKNYLFINGRWQDHITFYKTNNN</sequence>
<dbReference type="PROSITE" id="PS51186">
    <property type="entry name" value="GNAT"/>
    <property type="match status" value="1"/>
</dbReference>
<accession>Q97MP0</accession>
<comment type="similarity">
    <text evidence="3">Belongs to the acetyltransferase family. RimJ subfamily.</text>
</comment>
<evidence type="ECO:0000259" key="4">
    <source>
        <dbReference type="PROSITE" id="PS51186"/>
    </source>
</evidence>
<feature type="domain" description="N-acetyltransferase" evidence="4">
    <location>
        <begin position="143"/>
        <end position="311"/>
    </location>
</feature>
<organism evidence="5 6">
    <name type="scientific">Clostridium acetobutylicum (strain ATCC 824 / DSM 792 / JCM 1419 / IAM 19013 / LMG 5710 / NBRC 13948 / NRRL B-527 / VKM B-1787 / 2291 / W)</name>
    <dbReference type="NCBI Taxonomy" id="272562"/>
    <lineage>
        <taxon>Bacteria</taxon>
        <taxon>Bacillati</taxon>
        <taxon>Bacillota</taxon>
        <taxon>Clostridia</taxon>
        <taxon>Eubacteriales</taxon>
        <taxon>Clostridiaceae</taxon>
        <taxon>Clostridium</taxon>
    </lineage>
</organism>
<dbReference type="InterPro" id="IPR016181">
    <property type="entry name" value="Acyl_CoA_acyltransferase"/>
</dbReference>
<dbReference type="KEGG" id="cac:CA_C0152"/>
<dbReference type="PANTHER" id="PTHR43792:SF8">
    <property type="entry name" value="[RIBOSOMAL PROTEIN US5]-ALANINE N-ACETYLTRANSFERASE"/>
    <property type="match status" value="1"/>
</dbReference>
<evidence type="ECO:0000256" key="1">
    <source>
        <dbReference type="ARBA" id="ARBA00022679"/>
    </source>
</evidence>
<evidence type="ECO:0000313" key="5">
    <source>
        <dbReference type="EMBL" id="AAK78136.1"/>
    </source>
</evidence>
<dbReference type="STRING" id="272562.CA_C0152"/>
<evidence type="ECO:0000313" key="6">
    <source>
        <dbReference type="Proteomes" id="UP000000814"/>
    </source>
</evidence>